<keyword evidence="2" id="KW-1185">Reference proteome</keyword>
<name>A0A4Y2IIF4_ARAVE</name>
<gene>
    <name evidence="1" type="ORF">AVEN_13310_1</name>
</gene>
<reference evidence="1 2" key="1">
    <citation type="journal article" date="2019" name="Sci. Rep.">
        <title>Orb-weaving spider Araneus ventricosus genome elucidates the spidroin gene catalogue.</title>
        <authorList>
            <person name="Kono N."/>
            <person name="Nakamura H."/>
            <person name="Ohtoshi R."/>
            <person name="Moran D.A.P."/>
            <person name="Shinohara A."/>
            <person name="Yoshida Y."/>
            <person name="Fujiwara M."/>
            <person name="Mori M."/>
            <person name="Tomita M."/>
            <person name="Arakawa K."/>
        </authorList>
    </citation>
    <scope>NUCLEOTIDE SEQUENCE [LARGE SCALE GENOMIC DNA]</scope>
</reference>
<comment type="caution">
    <text evidence="1">The sequence shown here is derived from an EMBL/GenBank/DDBJ whole genome shotgun (WGS) entry which is preliminary data.</text>
</comment>
<dbReference type="Proteomes" id="UP000499080">
    <property type="component" value="Unassembled WGS sequence"/>
</dbReference>
<evidence type="ECO:0000313" key="1">
    <source>
        <dbReference type="EMBL" id="GBM77561.1"/>
    </source>
</evidence>
<evidence type="ECO:0000313" key="2">
    <source>
        <dbReference type="Proteomes" id="UP000499080"/>
    </source>
</evidence>
<dbReference type="EMBL" id="BGPR01002697">
    <property type="protein sequence ID" value="GBM77561.1"/>
    <property type="molecule type" value="Genomic_DNA"/>
</dbReference>
<sequence length="126" mass="14137">MANHPGMYDFEMKPTISFKFLDGSDELIYNLRTWLAAVSHLEWNKGPVSRFVKASGQCPKLFNDTKRGCPGRSKNCPLTAKKAGLRRLASFEGEEVLRSLRSYARYGGPIILANRSPFPCALRKGK</sequence>
<protein>
    <submittedName>
        <fullName evidence="1">Uncharacterized protein</fullName>
    </submittedName>
</protein>
<organism evidence="1 2">
    <name type="scientific">Araneus ventricosus</name>
    <name type="common">Orbweaver spider</name>
    <name type="synonym">Epeira ventricosa</name>
    <dbReference type="NCBI Taxonomy" id="182803"/>
    <lineage>
        <taxon>Eukaryota</taxon>
        <taxon>Metazoa</taxon>
        <taxon>Ecdysozoa</taxon>
        <taxon>Arthropoda</taxon>
        <taxon>Chelicerata</taxon>
        <taxon>Arachnida</taxon>
        <taxon>Araneae</taxon>
        <taxon>Araneomorphae</taxon>
        <taxon>Entelegynae</taxon>
        <taxon>Araneoidea</taxon>
        <taxon>Araneidae</taxon>
        <taxon>Araneus</taxon>
    </lineage>
</organism>
<dbReference type="AlphaFoldDB" id="A0A4Y2IIF4"/>
<accession>A0A4Y2IIF4</accession>
<proteinExistence type="predicted"/>